<name>A0ABX8JH11_9BACT</name>
<proteinExistence type="predicted"/>
<gene>
    <name evidence="1" type="ORF">KP005_18350</name>
</gene>
<keyword evidence="1" id="KW-0547">Nucleotide-binding</keyword>
<dbReference type="GO" id="GO:0005524">
    <property type="term" value="F:ATP binding"/>
    <property type="evidence" value="ECO:0007669"/>
    <property type="project" value="UniProtKB-KW"/>
</dbReference>
<reference evidence="1 2" key="1">
    <citation type="submission" date="2021-06" db="EMBL/GenBank/DDBJ databases">
        <title>Gemonas diversity in paddy soil.</title>
        <authorList>
            <person name="Liu G."/>
        </authorList>
    </citation>
    <scope>NUCLEOTIDE SEQUENCE [LARGE SCALE GENOMIC DNA]</scope>
    <source>
        <strain evidence="1 2">RG29</strain>
    </source>
</reference>
<keyword evidence="1" id="KW-0067">ATP-binding</keyword>
<keyword evidence="2" id="KW-1185">Reference proteome</keyword>
<evidence type="ECO:0000313" key="1">
    <source>
        <dbReference type="EMBL" id="QWV97281.1"/>
    </source>
</evidence>
<protein>
    <submittedName>
        <fullName evidence="1">ATP-binding protein</fullName>
    </submittedName>
</protein>
<evidence type="ECO:0000313" key="2">
    <source>
        <dbReference type="Proteomes" id="UP000683493"/>
    </source>
</evidence>
<sequence>MAQAFRDHINCPVQTALSFEERFGLSADRPPTDNDNWRMDRNLDRAFIMLLAQNRWVQHRHDIPITGPTSVGKSYLASALAPKNYPRRAREHWTKGCRGCCRRSPSPGSTEWYPQLMASLITCKVYLRLSTSMSLEDRRELLEIVEECYRRAPIITSQQTVKSWHDAMQDRAA</sequence>
<organism evidence="1 2">
    <name type="scientific">Geomonas diazotrophica</name>
    <dbReference type="NCBI Taxonomy" id="2843197"/>
    <lineage>
        <taxon>Bacteria</taxon>
        <taxon>Pseudomonadati</taxon>
        <taxon>Thermodesulfobacteriota</taxon>
        <taxon>Desulfuromonadia</taxon>
        <taxon>Geobacterales</taxon>
        <taxon>Geobacteraceae</taxon>
        <taxon>Geomonas</taxon>
    </lineage>
</organism>
<dbReference type="Proteomes" id="UP000683493">
    <property type="component" value="Chromosome"/>
</dbReference>
<dbReference type="EMBL" id="CP076724">
    <property type="protein sequence ID" value="QWV97281.1"/>
    <property type="molecule type" value="Genomic_DNA"/>
</dbReference>
<accession>A0ABX8JH11</accession>